<dbReference type="GeneID" id="10326789"/>
<dbReference type="EMBL" id="GU071095">
    <property type="protein sequence ID" value="ADO97499.1"/>
    <property type="molecule type" value="Genomic_DNA"/>
</dbReference>
<keyword evidence="2" id="KW-1185">Reference proteome</keyword>
<accession>E3SJ51</accession>
<organism evidence="1 2">
    <name type="scientific">Synechococcus phage S-SM2</name>
    <dbReference type="NCBI Taxonomy" id="444860"/>
    <lineage>
        <taxon>Viruses</taxon>
        <taxon>Duplodnaviria</taxon>
        <taxon>Heunggongvirae</taxon>
        <taxon>Uroviricota</taxon>
        <taxon>Caudoviricetes</taxon>
        <taxon>Pantevenvirales</taxon>
        <taxon>Kyanoviridae</taxon>
        <taxon>Nilusvirus</taxon>
        <taxon>Nilusvirus ssm2</taxon>
    </lineage>
</organism>
<protein>
    <submittedName>
        <fullName evidence="1">Uncharacterized protein</fullName>
    </submittedName>
</protein>
<name>E3SJ51_9CAUD</name>
<sequence>MPTLNKKKIAVTVDQLRQKYPSFDEEFNKSWRRIVRRALSDQVARNPNSSCLRGIKEIVRNHFSFLFDDDELNKIVDMISTRFNKRKLSTEWDDWRDSLPKIFPEKSVGKLSWFEDGDGVPESVSMIEEKETKIKEGCAVIIIQDGNFKSEYTNVPSDVALTINAELSKALS</sequence>
<reference evidence="1 2" key="1">
    <citation type="journal article" date="2010" name="Environ. Microbiol.">
        <title>Genomic analysis of oceanic cyanobacterial myoviruses compared with T4-like myoviruses from diverse hosts and environments.</title>
        <authorList>
            <person name="Sullivan M.B."/>
            <person name="Huang K.H."/>
            <person name="Ignacio-Espinoza J.C."/>
            <person name="Berlin A.M."/>
            <person name="Kelly L."/>
            <person name="Weigele P.R."/>
            <person name="DeFrancesco A.S."/>
            <person name="Kern S.E."/>
            <person name="Thompson L.R."/>
            <person name="Young S."/>
            <person name="Yandava C."/>
            <person name="Fu R."/>
            <person name="Krastins B."/>
            <person name="Chase M."/>
            <person name="Sarracino D."/>
            <person name="Osburne M.S."/>
            <person name="Henn M.R."/>
            <person name="Chisholm S.W."/>
        </authorList>
    </citation>
    <scope>NUCLEOTIDE SEQUENCE [LARGE SCALE GENOMIC DNA]</scope>
    <source>
        <strain evidence="1">8017-1</strain>
    </source>
</reference>
<dbReference type="RefSeq" id="YP_004322313.1">
    <property type="nucleotide sequence ID" value="NC_015279.1"/>
</dbReference>
<gene>
    <name evidence="1" type="ORF">SSM2_157</name>
</gene>
<dbReference type="OrthoDB" id="34862at10239"/>
<dbReference type="KEGG" id="vg:10326789"/>
<evidence type="ECO:0000313" key="2">
    <source>
        <dbReference type="Proteomes" id="UP000006524"/>
    </source>
</evidence>
<dbReference type="Proteomes" id="UP000006524">
    <property type="component" value="Segment"/>
</dbReference>
<evidence type="ECO:0000313" key="1">
    <source>
        <dbReference type="EMBL" id="ADO97499.1"/>
    </source>
</evidence>
<proteinExistence type="predicted"/>